<reference evidence="1 2" key="1">
    <citation type="journal article" date="2017" name="Gigascience">
        <title>Genome sequence of the small brown planthopper, Laodelphax striatellus.</title>
        <authorList>
            <person name="Zhu J."/>
            <person name="Jiang F."/>
            <person name="Wang X."/>
            <person name="Yang P."/>
            <person name="Bao Y."/>
            <person name="Zhao W."/>
            <person name="Wang W."/>
            <person name="Lu H."/>
            <person name="Wang Q."/>
            <person name="Cui N."/>
            <person name="Li J."/>
            <person name="Chen X."/>
            <person name="Luo L."/>
            <person name="Yu J."/>
            <person name="Kang L."/>
            <person name="Cui F."/>
        </authorList>
    </citation>
    <scope>NUCLEOTIDE SEQUENCE [LARGE SCALE GENOMIC DNA]</scope>
    <source>
        <strain evidence="1">Lst14</strain>
    </source>
</reference>
<name>A0A482WML5_LAOST</name>
<protein>
    <submittedName>
        <fullName evidence="1">Uncharacterized protein</fullName>
    </submittedName>
</protein>
<dbReference type="Proteomes" id="UP000291343">
    <property type="component" value="Unassembled WGS sequence"/>
</dbReference>
<evidence type="ECO:0000313" key="2">
    <source>
        <dbReference type="Proteomes" id="UP000291343"/>
    </source>
</evidence>
<evidence type="ECO:0000313" key="1">
    <source>
        <dbReference type="EMBL" id="RZF34723.1"/>
    </source>
</evidence>
<dbReference type="InParanoid" id="A0A482WML5"/>
<organism evidence="1 2">
    <name type="scientific">Laodelphax striatellus</name>
    <name type="common">Small brown planthopper</name>
    <name type="synonym">Delphax striatella</name>
    <dbReference type="NCBI Taxonomy" id="195883"/>
    <lineage>
        <taxon>Eukaryota</taxon>
        <taxon>Metazoa</taxon>
        <taxon>Ecdysozoa</taxon>
        <taxon>Arthropoda</taxon>
        <taxon>Hexapoda</taxon>
        <taxon>Insecta</taxon>
        <taxon>Pterygota</taxon>
        <taxon>Neoptera</taxon>
        <taxon>Paraneoptera</taxon>
        <taxon>Hemiptera</taxon>
        <taxon>Auchenorrhyncha</taxon>
        <taxon>Fulgoroidea</taxon>
        <taxon>Delphacidae</taxon>
        <taxon>Criomorphinae</taxon>
        <taxon>Laodelphax</taxon>
    </lineage>
</organism>
<keyword evidence="2" id="KW-1185">Reference proteome</keyword>
<comment type="caution">
    <text evidence="1">The sequence shown here is derived from an EMBL/GenBank/DDBJ whole genome shotgun (WGS) entry which is preliminary data.</text>
</comment>
<sequence>MKRPAEFNNGPTLKKLKTSEEQEIVTKMSCEDTLQKDNFDMVAMEVVSSNVDHVPMVSDSADVSLEETSNPTFSQIGKQNNEQSVLDSSKNLDYCDNSLMDKPPSDNKDQKGNLASPLISNVIENELADKCNQQPVGLLLQDLGNTFSASRNPNQGLFGMQLENVVTNKCNKDMMLECYKRKGIQSGITKQQEAVCVVKDFQ</sequence>
<dbReference type="EMBL" id="QKKF02030539">
    <property type="protein sequence ID" value="RZF34723.1"/>
    <property type="molecule type" value="Genomic_DNA"/>
</dbReference>
<gene>
    <name evidence="1" type="ORF">LSTR_LSTR017166</name>
</gene>
<proteinExistence type="predicted"/>
<accession>A0A482WML5</accession>
<dbReference type="AlphaFoldDB" id="A0A482WML5"/>